<protein>
    <submittedName>
        <fullName evidence="1">cAMP-dependent protein kinase inhibitor alpha</fullName>
    </submittedName>
</protein>
<sequence length="92" mass="10488">MDNGIKCALSKFADDTKLCGVVDTLEGRDAIQRDLDRLEMWACVNHMKFNKAKCKVLHMDSSQSYTNTSQVENGFRAALRRSQGCWLMRNLT</sequence>
<reference evidence="1 2" key="1">
    <citation type="submission" date="2024-06" db="EMBL/GenBank/DDBJ databases">
        <title>The draft genome of Grus japonensis, version 3.</title>
        <authorList>
            <person name="Nabeshima K."/>
            <person name="Suzuki S."/>
            <person name="Onuma M."/>
        </authorList>
    </citation>
    <scope>NUCLEOTIDE SEQUENCE [LARGE SCALE GENOMIC DNA]</scope>
    <source>
        <strain evidence="1 2">451A</strain>
    </source>
</reference>
<dbReference type="EMBL" id="BAAFJT010000001">
    <property type="protein sequence ID" value="GAB0180203.1"/>
    <property type="molecule type" value="Genomic_DNA"/>
</dbReference>
<gene>
    <name evidence="1" type="ORF">GRJ2_000485600</name>
</gene>
<evidence type="ECO:0000313" key="1">
    <source>
        <dbReference type="EMBL" id="GAB0180203.1"/>
    </source>
</evidence>
<dbReference type="PANTHER" id="PTHR33332">
    <property type="entry name" value="REVERSE TRANSCRIPTASE DOMAIN-CONTAINING PROTEIN"/>
    <property type="match status" value="1"/>
</dbReference>
<name>A0ABC9W4Y8_GRUJA</name>
<dbReference type="Proteomes" id="UP001623348">
    <property type="component" value="Unassembled WGS sequence"/>
</dbReference>
<proteinExistence type="predicted"/>
<dbReference type="GO" id="GO:0004860">
    <property type="term" value="F:protein kinase inhibitor activity"/>
    <property type="evidence" value="ECO:0007669"/>
    <property type="project" value="UniProtKB-KW"/>
</dbReference>
<organism evidence="1 2">
    <name type="scientific">Grus japonensis</name>
    <name type="common">Japanese crane</name>
    <name type="synonym">Red-crowned crane</name>
    <dbReference type="NCBI Taxonomy" id="30415"/>
    <lineage>
        <taxon>Eukaryota</taxon>
        <taxon>Metazoa</taxon>
        <taxon>Chordata</taxon>
        <taxon>Craniata</taxon>
        <taxon>Vertebrata</taxon>
        <taxon>Euteleostomi</taxon>
        <taxon>Archelosauria</taxon>
        <taxon>Archosauria</taxon>
        <taxon>Dinosauria</taxon>
        <taxon>Saurischia</taxon>
        <taxon>Theropoda</taxon>
        <taxon>Coelurosauria</taxon>
        <taxon>Aves</taxon>
        <taxon>Neognathae</taxon>
        <taxon>Neoaves</taxon>
        <taxon>Gruiformes</taxon>
        <taxon>Gruidae</taxon>
        <taxon>Grus</taxon>
    </lineage>
</organism>
<accession>A0ABC9W4Y8</accession>
<comment type="caution">
    <text evidence="1">The sequence shown here is derived from an EMBL/GenBank/DDBJ whole genome shotgun (WGS) entry which is preliminary data.</text>
</comment>
<keyword evidence="1" id="KW-0649">Protein kinase inhibitor</keyword>
<evidence type="ECO:0000313" key="2">
    <source>
        <dbReference type="Proteomes" id="UP001623348"/>
    </source>
</evidence>
<dbReference type="AlphaFoldDB" id="A0ABC9W4Y8"/>
<keyword evidence="2" id="KW-1185">Reference proteome</keyword>